<name>A0AAU9TU41_EUPED</name>
<dbReference type="EMBL" id="CAKOGL010000009">
    <property type="protein sequence ID" value="CAH2090224.1"/>
    <property type="molecule type" value="Genomic_DNA"/>
</dbReference>
<comment type="caution">
    <text evidence="2">The sequence shown here is derived from an EMBL/GenBank/DDBJ whole genome shotgun (WGS) entry which is preliminary data.</text>
</comment>
<protein>
    <submittedName>
        <fullName evidence="2">Uncharacterized protein</fullName>
    </submittedName>
</protein>
<dbReference type="AlphaFoldDB" id="A0AAU9TU41"/>
<keyword evidence="1" id="KW-0732">Signal</keyword>
<evidence type="ECO:0000313" key="3">
    <source>
        <dbReference type="Proteomes" id="UP001153954"/>
    </source>
</evidence>
<proteinExistence type="predicted"/>
<sequence length="93" mass="10986">MRLIRWSCIWTVIVAVGWSRMLQDQWLLEQTCLEWRPPIDKCSVGRPRAHWTDDLRKMAGGGWMRVVENRDIWRELEEVSNSNPLLYISSSGL</sequence>
<reference evidence="2" key="1">
    <citation type="submission" date="2022-03" db="EMBL/GenBank/DDBJ databases">
        <authorList>
            <person name="Tunstrom K."/>
        </authorList>
    </citation>
    <scope>NUCLEOTIDE SEQUENCE</scope>
</reference>
<evidence type="ECO:0000313" key="2">
    <source>
        <dbReference type="EMBL" id="CAH2090224.1"/>
    </source>
</evidence>
<accession>A0AAU9TU41</accession>
<evidence type="ECO:0000256" key="1">
    <source>
        <dbReference type="SAM" id="SignalP"/>
    </source>
</evidence>
<keyword evidence="3" id="KW-1185">Reference proteome</keyword>
<feature type="signal peptide" evidence="1">
    <location>
        <begin position="1"/>
        <end position="19"/>
    </location>
</feature>
<dbReference type="Proteomes" id="UP001153954">
    <property type="component" value="Unassembled WGS sequence"/>
</dbReference>
<organism evidence="2 3">
    <name type="scientific">Euphydryas editha</name>
    <name type="common">Edith's checkerspot</name>
    <dbReference type="NCBI Taxonomy" id="104508"/>
    <lineage>
        <taxon>Eukaryota</taxon>
        <taxon>Metazoa</taxon>
        <taxon>Ecdysozoa</taxon>
        <taxon>Arthropoda</taxon>
        <taxon>Hexapoda</taxon>
        <taxon>Insecta</taxon>
        <taxon>Pterygota</taxon>
        <taxon>Neoptera</taxon>
        <taxon>Endopterygota</taxon>
        <taxon>Lepidoptera</taxon>
        <taxon>Glossata</taxon>
        <taxon>Ditrysia</taxon>
        <taxon>Papilionoidea</taxon>
        <taxon>Nymphalidae</taxon>
        <taxon>Nymphalinae</taxon>
        <taxon>Euphydryas</taxon>
    </lineage>
</organism>
<feature type="chain" id="PRO_5043549718" evidence="1">
    <location>
        <begin position="20"/>
        <end position="93"/>
    </location>
</feature>
<gene>
    <name evidence="2" type="ORF">EEDITHA_LOCUS6204</name>
</gene>